<sequence length="79" mass="8562">MDGSAQSSKAVGWAVTEARLRHGQVRMVTVGSLRQWKGSRTIPHRSIAWHEAQTDVLRGTATAEGRAEKAGAEFGDSTR</sequence>
<keyword evidence="1" id="KW-0614">Plasmid</keyword>
<dbReference type="AlphaFoldDB" id="A0A076EZG5"/>
<organism evidence="1 2">
    <name type="scientific">Rhodococcus opacus</name>
    <name type="common">Nocardia opaca</name>
    <dbReference type="NCBI Taxonomy" id="37919"/>
    <lineage>
        <taxon>Bacteria</taxon>
        <taxon>Bacillati</taxon>
        <taxon>Actinomycetota</taxon>
        <taxon>Actinomycetes</taxon>
        <taxon>Mycobacteriales</taxon>
        <taxon>Nocardiaceae</taxon>
        <taxon>Rhodococcus</taxon>
    </lineage>
</organism>
<dbReference type="Proteomes" id="UP000028488">
    <property type="component" value="Plasmid pPDG3"/>
</dbReference>
<accession>A0A076EZG5</accession>
<gene>
    <name evidence="1" type="ORF">EP51_44860</name>
</gene>
<dbReference type="Gene3D" id="3.40.50.620">
    <property type="entry name" value="HUPs"/>
    <property type="match status" value="1"/>
</dbReference>
<proteinExistence type="predicted"/>
<name>A0A076EZG5_RHOOP</name>
<evidence type="ECO:0000313" key="1">
    <source>
        <dbReference type="EMBL" id="AII11181.1"/>
    </source>
</evidence>
<dbReference type="InterPro" id="IPR014729">
    <property type="entry name" value="Rossmann-like_a/b/a_fold"/>
</dbReference>
<protein>
    <recommendedName>
        <fullName evidence="3">Universal stress protein</fullName>
    </recommendedName>
</protein>
<dbReference type="EMBL" id="CP008950">
    <property type="protein sequence ID" value="AII11181.1"/>
    <property type="molecule type" value="Genomic_DNA"/>
</dbReference>
<evidence type="ECO:0000313" key="2">
    <source>
        <dbReference type="Proteomes" id="UP000028488"/>
    </source>
</evidence>
<evidence type="ECO:0008006" key="3">
    <source>
        <dbReference type="Google" id="ProtNLM"/>
    </source>
</evidence>
<reference evidence="1 2" key="1">
    <citation type="submission" date="2014-07" db="EMBL/GenBank/DDBJ databases">
        <title>Genome Sequence of Rhodococcus opacus Strain R7, a Biodegrader of Mono- and Polycyclic Aromatic Hydrocarbons.</title>
        <authorList>
            <person name="Di Gennaro P."/>
            <person name="Zampolli J."/>
            <person name="Presti I."/>
            <person name="Cappelletti M."/>
            <person name="D'Ursi P."/>
            <person name="Orro A."/>
            <person name="Mezzelani A."/>
            <person name="Milanesi L."/>
        </authorList>
    </citation>
    <scope>NUCLEOTIDE SEQUENCE [LARGE SCALE GENOMIC DNA]</scope>
    <source>
        <strain evidence="1 2">R7</strain>
        <plasmid evidence="1">pPDG3</plasmid>
    </source>
</reference>
<geneLocation type="plasmid" evidence="1 2">
    <name>pPDG3</name>
</geneLocation>